<dbReference type="PATRIC" id="fig|1225564.3.peg.5998"/>
<dbReference type="EMBL" id="LCYG01000063">
    <property type="protein sequence ID" value="KLK90908.1"/>
    <property type="molecule type" value="Genomic_DNA"/>
</dbReference>
<dbReference type="GO" id="GO:1904680">
    <property type="term" value="F:peptide transmembrane transporter activity"/>
    <property type="evidence" value="ECO:0007669"/>
    <property type="project" value="TreeGrafter"/>
</dbReference>
<dbReference type="Gene3D" id="3.10.105.10">
    <property type="entry name" value="Dipeptide-binding Protein, Domain 3"/>
    <property type="match status" value="1"/>
</dbReference>
<dbReference type="InterPro" id="IPR039424">
    <property type="entry name" value="SBP_5"/>
</dbReference>
<dbReference type="STRING" id="1225564.AA309_22975"/>
<protein>
    <submittedName>
        <fullName evidence="4">ABC transporter substrate-binding protein</fullName>
    </submittedName>
</protein>
<dbReference type="Gene3D" id="3.40.190.10">
    <property type="entry name" value="Periplasmic binding protein-like II"/>
    <property type="match status" value="1"/>
</dbReference>
<evidence type="ECO:0000313" key="4">
    <source>
        <dbReference type="EMBL" id="KLK90908.1"/>
    </source>
</evidence>
<reference evidence="4 5" key="1">
    <citation type="submission" date="2015-05" db="EMBL/GenBank/DDBJ databases">
        <title>Draft genome sequence of Microvirga vignae strain BR3299, a novel nitrogen fixing bacteria isolated from Brazil semi-aired region.</title>
        <authorList>
            <person name="Zilli J.E."/>
            <person name="Passos S.R."/>
            <person name="Leite J."/>
            <person name="Baldani J.I."/>
            <person name="Xavier G.R."/>
            <person name="Rumjaneck N.G."/>
            <person name="Simoes-Araujo J.L."/>
        </authorList>
    </citation>
    <scope>NUCLEOTIDE SEQUENCE [LARGE SCALE GENOMIC DNA]</scope>
    <source>
        <strain evidence="4 5">BR3299</strain>
    </source>
</reference>
<proteinExistence type="inferred from homology"/>
<dbReference type="Pfam" id="PF00496">
    <property type="entry name" value="SBP_bac_5"/>
    <property type="match status" value="1"/>
</dbReference>
<accession>A0A0H1R6Z1</accession>
<dbReference type="GO" id="GO:0043190">
    <property type="term" value="C:ATP-binding cassette (ABC) transporter complex"/>
    <property type="evidence" value="ECO:0007669"/>
    <property type="project" value="InterPro"/>
</dbReference>
<gene>
    <name evidence="4" type="ORF">AA309_22975</name>
</gene>
<dbReference type="PROSITE" id="PS51318">
    <property type="entry name" value="TAT"/>
    <property type="match status" value="1"/>
</dbReference>
<comment type="subcellular location">
    <subcellularLocation>
        <location evidence="1">Periplasm</location>
    </subcellularLocation>
</comment>
<dbReference type="InterPro" id="IPR006311">
    <property type="entry name" value="TAT_signal"/>
</dbReference>
<dbReference type="PIRSF" id="PIRSF002741">
    <property type="entry name" value="MppA"/>
    <property type="match status" value="1"/>
</dbReference>
<comment type="caution">
    <text evidence="4">The sequence shown here is derived from an EMBL/GenBank/DDBJ whole genome shotgun (WGS) entry which is preliminary data.</text>
</comment>
<evidence type="ECO:0000256" key="1">
    <source>
        <dbReference type="ARBA" id="ARBA00004418"/>
    </source>
</evidence>
<dbReference type="OrthoDB" id="9803988at2"/>
<evidence type="ECO:0000256" key="2">
    <source>
        <dbReference type="ARBA" id="ARBA00005695"/>
    </source>
</evidence>
<name>A0A0H1R6Z1_9HYPH</name>
<organism evidence="4 5">
    <name type="scientific">Microvirga vignae</name>
    <dbReference type="NCBI Taxonomy" id="1225564"/>
    <lineage>
        <taxon>Bacteria</taxon>
        <taxon>Pseudomonadati</taxon>
        <taxon>Pseudomonadota</taxon>
        <taxon>Alphaproteobacteria</taxon>
        <taxon>Hyphomicrobiales</taxon>
        <taxon>Methylobacteriaceae</taxon>
        <taxon>Microvirga</taxon>
    </lineage>
</organism>
<evidence type="ECO:0000259" key="3">
    <source>
        <dbReference type="Pfam" id="PF00496"/>
    </source>
</evidence>
<dbReference type="CDD" id="cd08503">
    <property type="entry name" value="PBP2_NikA_DppA_OppA_like_17"/>
    <property type="match status" value="1"/>
</dbReference>
<sequence>MSDKIANWTASDDAMVENAIRRGASRRELLQMMFMGGVAATTGATILGRATAAVAAEPVKGGFIKAAGFSASTADTLDPAKASNATDYVRCSAFYNRLTFINGAGETTMELAESIESSDAKVWIVKLRKGVTFHDGKSLTSADVVFSLNRHLDPAVGSKVNALAKQIAQVKAVDDQTAEITLQAPNADLPTILALHHFMIVADGTTDFSKGNGTGPFVLKEFQPGVRSIAARNENYWKERKANLEGFEFFAIGDETARMNALLSGDIQLAANLNPRSLRVLENNPAANLFISKLGSYTNLNVRLDMAPGDKQGVAEGFKYLINRDVIKKSVLRGLAEIANDHPIPDWNKYHNAELKQREFDPERAKSLFAKAGILGQEIRITAAEAANSSLDYAVVVQQAASKIGLKVAINRVPSDGYWSNHWIKDAVHFGNINARPTPDILFSLLYKSDAAWNETGYKSEKFDSMLLEARGLLDEAKRKQIYGEMQAMISNGAGTVIPVFMSNVDAISPKLKGLTPNPLGGMMGYTFAEHAWLEA</sequence>
<comment type="similarity">
    <text evidence="2">Belongs to the bacterial solute-binding protein 5 family.</text>
</comment>
<dbReference type="Gene3D" id="3.90.76.10">
    <property type="entry name" value="Dipeptide-binding Protein, Domain 1"/>
    <property type="match status" value="1"/>
</dbReference>
<dbReference type="GO" id="GO:0015833">
    <property type="term" value="P:peptide transport"/>
    <property type="evidence" value="ECO:0007669"/>
    <property type="project" value="TreeGrafter"/>
</dbReference>
<dbReference type="InterPro" id="IPR000914">
    <property type="entry name" value="SBP_5_dom"/>
</dbReference>
<dbReference type="PANTHER" id="PTHR30290">
    <property type="entry name" value="PERIPLASMIC BINDING COMPONENT OF ABC TRANSPORTER"/>
    <property type="match status" value="1"/>
</dbReference>
<dbReference type="AlphaFoldDB" id="A0A0H1R6Z1"/>
<evidence type="ECO:0000313" key="5">
    <source>
        <dbReference type="Proteomes" id="UP000035489"/>
    </source>
</evidence>
<dbReference type="Proteomes" id="UP000035489">
    <property type="component" value="Unassembled WGS sequence"/>
</dbReference>
<keyword evidence="5" id="KW-1185">Reference proteome</keyword>
<dbReference type="InterPro" id="IPR030678">
    <property type="entry name" value="Peptide/Ni-bd"/>
</dbReference>
<dbReference type="SUPFAM" id="SSF53850">
    <property type="entry name" value="Periplasmic binding protein-like II"/>
    <property type="match status" value="1"/>
</dbReference>
<feature type="domain" description="Solute-binding protein family 5" evidence="3">
    <location>
        <begin position="109"/>
        <end position="450"/>
    </location>
</feature>
<dbReference type="GO" id="GO:0030288">
    <property type="term" value="C:outer membrane-bounded periplasmic space"/>
    <property type="evidence" value="ECO:0007669"/>
    <property type="project" value="UniProtKB-ARBA"/>
</dbReference>
<dbReference type="RefSeq" id="WP_047191366.1">
    <property type="nucleotide sequence ID" value="NZ_LCYG01000063.1"/>
</dbReference>